<evidence type="ECO:0000313" key="4">
    <source>
        <dbReference type="EMBL" id="CAF2898032.1"/>
    </source>
</evidence>
<evidence type="ECO:0000313" key="5">
    <source>
        <dbReference type="Proteomes" id="UP000675881"/>
    </source>
</evidence>
<dbReference type="SMART" id="SM00847">
    <property type="entry name" value="HA2"/>
    <property type="match status" value="1"/>
</dbReference>
<keyword evidence="5" id="KW-1185">Reference proteome</keyword>
<dbReference type="SMART" id="SM00490">
    <property type="entry name" value="HELICc"/>
    <property type="match status" value="1"/>
</dbReference>
<dbReference type="PANTHER" id="PTHR18934:SF221">
    <property type="entry name" value="ATP-DEPENDENT RNA HELICASE DHX34-RELATED"/>
    <property type="match status" value="1"/>
</dbReference>
<dbReference type="GO" id="GO:0003724">
    <property type="term" value="F:RNA helicase activity"/>
    <property type="evidence" value="ECO:0007669"/>
    <property type="project" value="UniProtKB-EC"/>
</dbReference>
<dbReference type="Gene3D" id="3.40.50.300">
    <property type="entry name" value="P-loop containing nucleotide triphosphate hydrolases"/>
    <property type="match status" value="3"/>
</dbReference>
<dbReference type="Proteomes" id="UP000675881">
    <property type="component" value="Chromosome 3"/>
</dbReference>
<dbReference type="InterPro" id="IPR001650">
    <property type="entry name" value="Helicase_C-like"/>
</dbReference>
<dbReference type="Gene3D" id="1.10.10.2130">
    <property type="entry name" value="DEAH helicase family, winged-helix domain"/>
    <property type="match status" value="1"/>
</dbReference>
<dbReference type="PROSITE" id="PS51194">
    <property type="entry name" value="HELICASE_CTER"/>
    <property type="match status" value="1"/>
</dbReference>
<accession>A0A7R8CVX1</accession>
<dbReference type="Pfam" id="PF00271">
    <property type="entry name" value="Helicase_C"/>
    <property type="match status" value="1"/>
</dbReference>
<dbReference type="SMART" id="SM00487">
    <property type="entry name" value="DEXDc"/>
    <property type="match status" value="1"/>
</dbReference>
<dbReference type="OrthoDB" id="3363059at2759"/>
<proteinExistence type="predicted"/>
<name>A0A7R8CVX1_LEPSM</name>
<protein>
    <submittedName>
        <fullName evidence="4">DHX34</fullName>
        <ecNumber evidence="4">3.6.4.13</ecNumber>
    </submittedName>
</protein>
<keyword evidence="1 4" id="KW-0378">Hydrolase</keyword>
<feature type="region of interest" description="Disordered" evidence="3">
    <location>
        <begin position="66"/>
        <end position="85"/>
    </location>
</feature>
<dbReference type="GO" id="GO:0016787">
    <property type="term" value="F:hydrolase activity"/>
    <property type="evidence" value="ECO:0007669"/>
    <property type="project" value="UniProtKB-KW"/>
</dbReference>
<dbReference type="PANTHER" id="PTHR18934">
    <property type="entry name" value="ATP-DEPENDENT RNA HELICASE"/>
    <property type="match status" value="1"/>
</dbReference>
<keyword evidence="2" id="KW-0067">ATP-binding</keyword>
<dbReference type="EMBL" id="HG994582">
    <property type="protein sequence ID" value="CAF2898032.1"/>
    <property type="molecule type" value="Genomic_DNA"/>
</dbReference>
<evidence type="ECO:0000256" key="2">
    <source>
        <dbReference type="ARBA" id="ARBA00022806"/>
    </source>
</evidence>
<dbReference type="SUPFAM" id="SSF52540">
    <property type="entry name" value="P-loop containing nucleoside triphosphate hydrolases"/>
    <property type="match status" value="1"/>
</dbReference>
<feature type="compositionally biased region" description="Basic and acidic residues" evidence="3">
    <location>
        <begin position="66"/>
        <end position="77"/>
    </location>
</feature>
<organism evidence="4 5">
    <name type="scientific">Lepeophtheirus salmonis</name>
    <name type="common">Salmon louse</name>
    <name type="synonym">Caligus salmonis</name>
    <dbReference type="NCBI Taxonomy" id="72036"/>
    <lineage>
        <taxon>Eukaryota</taxon>
        <taxon>Metazoa</taxon>
        <taxon>Ecdysozoa</taxon>
        <taxon>Arthropoda</taxon>
        <taxon>Crustacea</taxon>
        <taxon>Multicrustacea</taxon>
        <taxon>Hexanauplia</taxon>
        <taxon>Copepoda</taxon>
        <taxon>Siphonostomatoida</taxon>
        <taxon>Caligidae</taxon>
        <taxon>Lepeophtheirus</taxon>
    </lineage>
</organism>
<evidence type="ECO:0000256" key="3">
    <source>
        <dbReference type="SAM" id="MobiDB-lite"/>
    </source>
</evidence>
<gene>
    <name evidence="4" type="ORF">LSAA_7969</name>
</gene>
<keyword evidence="2" id="KW-0547">Nucleotide-binding</keyword>
<sequence length="709" mass="81133">MTYKRRKSSDIRRERGSSRIFDFEKCRSKLCKIFFTERDLISRGSQDYDDFWKFLRSYQCFQEKKRREGKGMEDADPRSGISFDLQPSDPKDLLNRIPYQDPDDYNILTESMIKEFQYIVSLYVDFLQREKLKKLKKLKESQSNLPISGYRNEIIQSLVQKQVVIIAGDTGCGKSTQVPQFLLEAGYEKIACTQPRRLACIALANRVAYETLHQFGTETSIKTDPKLGSYNVVILDEVHERHLSGDFLLEAPIIQVPGRLYPIELRYFPIPDVEQGDGLNPAPYIRILRLIDQKYSKDDRGDVLIFLSGHKEIRIITDATKSYSEKNKVFNYAPQGARKCIISTNIAETSITIEGVRFVVDSGKVKEMHYDPYCKMRRLKEFWICNASAEQRKGRAGRTGPGFSVPEIQRVHLDSLVLQMISMGLPNARKFPFIEPPHPESLENAIITLKEQDAMNEDETLTVLGSMLSNLPVDVTIAGALSIQSPFTNDAYQNQECVAARKNLDSDHGDPITLLNSYREWLTLILTSGLYPQFAISDEFNNMKGSGADQLFHTKVKPFNVLHPNSYFSNNPEFISVDGLDIVSVPGFPSKYSVSAKHQILIYMSLLETTKSYIMNPLLVISFILRDSWNKLLKSKLESDRNDKHFQDDLKSDGFILGDDLVDFIHHSEMNFSIRRLLPGDIKVLYRPNNYEKVPESLVNPFVGEPKNK</sequence>
<reference evidence="4" key="1">
    <citation type="submission" date="2021-02" db="EMBL/GenBank/DDBJ databases">
        <authorList>
            <person name="Bekaert M."/>
        </authorList>
    </citation>
    <scope>NUCLEOTIDE SEQUENCE</scope>
    <source>
        <strain evidence="4">IoA-00</strain>
    </source>
</reference>
<dbReference type="CDD" id="cd18791">
    <property type="entry name" value="SF2_C_RHA"/>
    <property type="match status" value="1"/>
</dbReference>
<dbReference type="InterPro" id="IPR007502">
    <property type="entry name" value="Helicase-assoc_dom"/>
</dbReference>
<dbReference type="InterPro" id="IPR027417">
    <property type="entry name" value="P-loop_NTPase"/>
</dbReference>
<evidence type="ECO:0000256" key="1">
    <source>
        <dbReference type="ARBA" id="ARBA00022801"/>
    </source>
</evidence>
<dbReference type="AlphaFoldDB" id="A0A7R8CVX1"/>
<dbReference type="InterPro" id="IPR014001">
    <property type="entry name" value="Helicase_ATP-bd"/>
</dbReference>
<keyword evidence="2" id="KW-0347">Helicase</keyword>
<dbReference type="EC" id="3.6.4.13" evidence="4"/>
<dbReference type="InterPro" id="IPR042035">
    <property type="entry name" value="DEAH_win-hel_dom"/>
</dbReference>
<dbReference type="GO" id="GO:0003723">
    <property type="term" value="F:RNA binding"/>
    <property type="evidence" value="ECO:0007669"/>
    <property type="project" value="TreeGrafter"/>
</dbReference>